<dbReference type="EMBL" id="JAAMRD010000032">
    <property type="protein sequence ID" value="MBA1307323.1"/>
    <property type="molecule type" value="Genomic_DNA"/>
</dbReference>
<proteinExistence type="predicted"/>
<gene>
    <name evidence="1" type="ORF">G7024_23360</name>
</gene>
<evidence type="ECO:0000313" key="2">
    <source>
        <dbReference type="Proteomes" id="UP001138621"/>
    </source>
</evidence>
<name>A0AA40RYE0_STUST</name>
<dbReference type="InterPro" id="IPR032581">
    <property type="entry name" value="DUF4917"/>
</dbReference>
<dbReference type="Proteomes" id="UP001138621">
    <property type="component" value="Unassembled WGS sequence"/>
</dbReference>
<accession>A0AA40RYE0</accession>
<protein>
    <submittedName>
        <fullName evidence="1">DUF4917 family protein</fullName>
    </submittedName>
</protein>
<organism evidence="1 2">
    <name type="scientific">Stutzerimonas stutzeri</name>
    <name type="common">Pseudomonas stutzeri</name>
    <dbReference type="NCBI Taxonomy" id="316"/>
    <lineage>
        <taxon>Bacteria</taxon>
        <taxon>Pseudomonadati</taxon>
        <taxon>Pseudomonadota</taxon>
        <taxon>Gammaproteobacteria</taxon>
        <taxon>Pseudomonadales</taxon>
        <taxon>Pseudomonadaceae</taxon>
        <taxon>Stutzerimonas</taxon>
    </lineage>
</organism>
<dbReference type="RefSeq" id="WP_181122668.1">
    <property type="nucleotide sequence ID" value="NZ_JAAMRD010000032.1"/>
</dbReference>
<dbReference type="Pfam" id="PF16263">
    <property type="entry name" value="DUF4917"/>
    <property type="match status" value="1"/>
</dbReference>
<comment type="caution">
    <text evidence="1">The sequence shown here is derived from an EMBL/GenBank/DDBJ whole genome shotgun (WGS) entry which is preliminary data.</text>
</comment>
<evidence type="ECO:0000313" key="1">
    <source>
        <dbReference type="EMBL" id="MBA1307323.1"/>
    </source>
</evidence>
<reference evidence="1" key="1">
    <citation type="submission" date="2020-02" db="EMBL/GenBank/DDBJ databases">
        <title>Synteny-based analysis reveals conserved mechanism for high triclosan tolerance in Pseudomonas, as well as instances of horizontal transfer.</title>
        <authorList>
            <person name="Mcfarland A.G."/>
            <person name="Bertucci H.K."/>
            <person name="Litmann E."/>
            <person name="Shen J."/>
            <person name="Huttenhower C."/>
            <person name="Hartmann E.M."/>
        </authorList>
    </citation>
    <scope>NUCLEOTIDE SEQUENCE</scope>
    <source>
        <strain evidence="1">109A1</strain>
    </source>
</reference>
<sequence>MPESQIDHHLLDWQEIEGDNWKSLLLGNGFSMNIWERFGYNSLYEVAQSHDIETTLTQESIALFNHIGSSNFEDVLRVLYHSTLVDQQLGSPQHDQIDLLYTNTKNSLAAAVNYAHVPPEFHSIPAINQALRNFKNVFTTNYDLIPYWSIMREETWRFKDMFWGEGGTFDITDTSVGADRCTIHYLHGAVHLVEKSNGKTKKLTANGIERLADLFDLAHPEQFPLFISEGSSEWKLSRIKRNDYLRFSYEKLCKSTDNLVVVGHSLHKDYDQHIIDAINQSPLKRLAISVWPHQSQADILSFKSRLHQELSDKELYFFNSETHPMGSPDLRIEV</sequence>
<dbReference type="AlphaFoldDB" id="A0AA40RYE0"/>